<dbReference type="Proteomes" id="UP000789706">
    <property type="component" value="Unassembled WGS sequence"/>
</dbReference>
<reference evidence="1" key="1">
    <citation type="submission" date="2021-06" db="EMBL/GenBank/DDBJ databases">
        <authorList>
            <person name="Kallberg Y."/>
            <person name="Tangrot J."/>
            <person name="Rosling A."/>
        </authorList>
    </citation>
    <scope>NUCLEOTIDE SEQUENCE</scope>
    <source>
        <strain evidence="1">AZ414A</strain>
    </source>
</reference>
<dbReference type="EMBL" id="CAJVPK010000316">
    <property type="protein sequence ID" value="CAG8493169.1"/>
    <property type="molecule type" value="Genomic_DNA"/>
</dbReference>
<evidence type="ECO:0000313" key="2">
    <source>
        <dbReference type="Proteomes" id="UP000789706"/>
    </source>
</evidence>
<name>A0A9N8WQJ6_9GLOM</name>
<organism evidence="1 2">
    <name type="scientific">Diversispora eburnea</name>
    <dbReference type="NCBI Taxonomy" id="1213867"/>
    <lineage>
        <taxon>Eukaryota</taxon>
        <taxon>Fungi</taxon>
        <taxon>Fungi incertae sedis</taxon>
        <taxon>Mucoromycota</taxon>
        <taxon>Glomeromycotina</taxon>
        <taxon>Glomeromycetes</taxon>
        <taxon>Diversisporales</taxon>
        <taxon>Diversisporaceae</taxon>
        <taxon>Diversispora</taxon>
    </lineage>
</organism>
<gene>
    <name evidence="1" type="ORF">DEBURN_LOCUS4286</name>
</gene>
<comment type="caution">
    <text evidence="1">The sequence shown here is derived from an EMBL/GenBank/DDBJ whole genome shotgun (WGS) entry which is preliminary data.</text>
</comment>
<keyword evidence="2" id="KW-1185">Reference proteome</keyword>
<evidence type="ECO:0000313" key="1">
    <source>
        <dbReference type="EMBL" id="CAG8493169.1"/>
    </source>
</evidence>
<accession>A0A9N8WQJ6</accession>
<sequence length="61" mass="6739">MSESATFHTIPVLSTDTTNTMQSIRPLSSYQIPKYSITSTSLATPLSQLTTNIHFIPLLQL</sequence>
<protein>
    <submittedName>
        <fullName evidence="1">445_t:CDS:1</fullName>
    </submittedName>
</protein>
<proteinExistence type="predicted"/>
<dbReference type="AlphaFoldDB" id="A0A9N8WQJ6"/>